<evidence type="ECO:0000256" key="2">
    <source>
        <dbReference type="PIRSR" id="PIRSR006241-50"/>
    </source>
</evidence>
<dbReference type="OrthoDB" id="9786584at2"/>
<dbReference type="PIRSF" id="PIRSF006241">
    <property type="entry name" value="HyI"/>
    <property type="match status" value="1"/>
</dbReference>
<dbReference type="InterPro" id="IPR036237">
    <property type="entry name" value="Xyl_isomerase-like_sf"/>
</dbReference>
<feature type="active site" description="Proton donor/acceptor" evidence="2">
    <location>
        <position position="232"/>
    </location>
</feature>
<dbReference type="InterPro" id="IPR050417">
    <property type="entry name" value="Sugar_Epim/Isomerase"/>
</dbReference>
<keyword evidence="5" id="KW-1185">Reference proteome</keyword>
<organism evidence="4 5">
    <name type="scientific">Paenibacillus piri</name>
    <dbReference type="NCBI Taxonomy" id="2547395"/>
    <lineage>
        <taxon>Bacteria</taxon>
        <taxon>Bacillati</taxon>
        <taxon>Bacillota</taxon>
        <taxon>Bacilli</taxon>
        <taxon>Bacillales</taxon>
        <taxon>Paenibacillaceae</taxon>
        <taxon>Paenibacillus</taxon>
    </lineage>
</organism>
<dbReference type="SUPFAM" id="SSF51658">
    <property type="entry name" value="Xylose isomerase-like"/>
    <property type="match status" value="1"/>
</dbReference>
<evidence type="ECO:0000259" key="3">
    <source>
        <dbReference type="Pfam" id="PF01261"/>
    </source>
</evidence>
<dbReference type="PANTHER" id="PTHR43489:SF3">
    <property type="entry name" value="XYLOSE ISOMERASE DOMAIN PROTEIN TIM BARREL"/>
    <property type="match status" value="1"/>
</dbReference>
<dbReference type="Gene3D" id="3.20.20.150">
    <property type="entry name" value="Divalent-metal-dependent TIM barrel enzymes"/>
    <property type="match status" value="1"/>
</dbReference>
<dbReference type="EMBL" id="SMRT01000031">
    <property type="protein sequence ID" value="TDF91043.1"/>
    <property type="molecule type" value="Genomic_DNA"/>
</dbReference>
<dbReference type="GO" id="GO:0016853">
    <property type="term" value="F:isomerase activity"/>
    <property type="evidence" value="ECO:0007669"/>
    <property type="project" value="UniProtKB-KW"/>
</dbReference>
<evidence type="ECO:0000256" key="1">
    <source>
        <dbReference type="ARBA" id="ARBA00023235"/>
    </source>
</evidence>
<protein>
    <submittedName>
        <fullName evidence="4">Glyoxylate-induced protein</fullName>
    </submittedName>
</protein>
<comment type="caution">
    <text evidence="4">The sequence shown here is derived from an EMBL/GenBank/DDBJ whole genome shotgun (WGS) entry which is preliminary data.</text>
</comment>
<reference evidence="4 5" key="1">
    <citation type="submission" date="2019-03" db="EMBL/GenBank/DDBJ databases">
        <title>This is whole genome sequence of Paenibacillus sp MS74 strain.</title>
        <authorList>
            <person name="Trinh H.N."/>
        </authorList>
    </citation>
    <scope>NUCLEOTIDE SEQUENCE [LARGE SCALE GENOMIC DNA]</scope>
    <source>
        <strain evidence="4 5">MS74</strain>
    </source>
</reference>
<evidence type="ECO:0000313" key="5">
    <source>
        <dbReference type="Proteomes" id="UP000295636"/>
    </source>
</evidence>
<dbReference type="InterPro" id="IPR026040">
    <property type="entry name" value="HyI-like"/>
</dbReference>
<dbReference type="InterPro" id="IPR013022">
    <property type="entry name" value="Xyl_isomerase-like_TIM-brl"/>
</dbReference>
<gene>
    <name evidence="4" type="ORF">E1757_33650</name>
</gene>
<proteinExistence type="predicted"/>
<name>A0A4R5K7H2_9BACL</name>
<dbReference type="Pfam" id="PF01261">
    <property type="entry name" value="AP_endonuc_2"/>
    <property type="match status" value="1"/>
</dbReference>
<keyword evidence="1" id="KW-0413">Isomerase</keyword>
<dbReference type="AlphaFoldDB" id="A0A4R5K7H2"/>
<accession>A0A4R5K7H2</accession>
<feature type="domain" description="Xylose isomerase-like TIM barrel" evidence="3">
    <location>
        <begin position="21"/>
        <end position="246"/>
    </location>
</feature>
<feature type="active site" description="Proton donor/acceptor" evidence="2">
    <location>
        <position position="134"/>
    </location>
</feature>
<dbReference type="PANTHER" id="PTHR43489">
    <property type="entry name" value="ISOMERASE"/>
    <property type="match status" value="1"/>
</dbReference>
<evidence type="ECO:0000313" key="4">
    <source>
        <dbReference type="EMBL" id="TDF91043.1"/>
    </source>
</evidence>
<dbReference type="Proteomes" id="UP000295636">
    <property type="component" value="Unassembled WGS sequence"/>
</dbReference>
<sequence length="249" mass="28424">MKISVCIDAVLRGYDLDKSLQTVKSLGIDSFEFWAWWNKDIDRLVQLKQDLHLEVVTFCTKFISLVDSSKREEYLSGLQESIMVAKRLDCKRLITQVGNELTDLSRNQQRENLIDGLKACVPLLEQSGMTLLVEPLNINVDHKGYFLYRSDEAFEIVDKVGSNHVKVLFDIYHQQITEGNLINAIIRNIDKIGHFHAAGHPGRHELGNGEINYKAIFDAIRKVGFNGYMGLEYFPLSDPKDGIEESNTY</sequence>
<dbReference type="RefSeq" id="WP_133236527.1">
    <property type="nucleotide sequence ID" value="NZ_SMRT01000031.1"/>
</dbReference>